<comment type="caution">
    <text evidence="1">The sequence shown here is derived from an EMBL/GenBank/DDBJ whole genome shotgun (WGS) entry which is preliminary data.</text>
</comment>
<dbReference type="EMBL" id="WIXP02000004">
    <property type="protein sequence ID" value="KAF6211831.1"/>
    <property type="molecule type" value="Genomic_DNA"/>
</dbReference>
<name>A0A8S9XU55_APOLU</name>
<proteinExistence type="predicted"/>
<reference evidence="1" key="1">
    <citation type="journal article" date="2021" name="Mol. Ecol. Resour.">
        <title>Apolygus lucorum genome provides insights into omnivorousness and mesophyll feeding.</title>
        <authorList>
            <person name="Liu Y."/>
            <person name="Liu H."/>
            <person name="Wang H."/>
            <person name="Huang T."/>
            <person name="Liu B."/>
            <person name="Yang B."/>
            <person name="Yin L."/>
            <person name="Li B."/>
            <person name="Zhang Y."/>
            <person name="Zhang S."/>
            <person name="Jiang F."/>
            <person name="Zhang X."/>
            <person name="Ren Y."/>
            <person name="Wang B."/>
            <person name="Wang S."/>
            <person name="Lu Y."/>
            <person name="Wu K."/>
            <person name="Fan W."/>
            <person name="Wang G."/>
        </authorList>
    </citation>
    <scope>NUCLEOTIDE SEQUENCE</scope>
    <source>
        <strain evidence="1">12Hb</strain>
    </source>
</reference>
<evidence type="ECO:0000313" key="2">
    <source>
        <dbReference type="Proteomes" id="UP000466442"/>
    </source>
</evidence>
<gene>
    <name evidence="1" type="ORF">GE061_012347</name>
</gene>
<evidence type="ECO:0000313" key="1">
    <source>
        <dbReference type="EMBL" id="KAF6211831.1"/>
    </source>
</evidence>
<sequence>MAIGTCIGRSPDTRRRPLMDVGTLSGRRRLVVVDDLEPSIEIWQSRLNLQVRERALKSILESLHLNLSGLDERGIEATSEILMKQGMSEVSRENIIESHIKKTLKNDENLQINKKLILQRAEIENERIVLQEWNSTYSKAVKTYKQGIQKTNEELSQNVGSTVLSPENKHRPSSNFQQRDLQRNILKLCGDLYKQKKMANYLHEKLSAFGGLPTDVESANQEVYLKKWELEHLGEQMEELLNTTDRSG</sequence>
<organism evidence="1 2">
    <name type="scientific">Apolygus lucorum</name>
    <name type="common">Small green plant bug</name>
    <name type="synonym">Lygocoris lucorum</name>
    <dbReference type="NCBI Taxonomy" id="248454"/>
    <lineage>
        <taxon>Eukaryota</taxon>
        <taxon>Metazoa</taxon>
        <taxon>Ecdysozoa</taxon>
        <taxon>Arthropoda</taxon>
        <taxon>Hexapoda</taxon>
        <taxon>Insecta</taxon>
        <taxon>Pterygota</taxon>
        <taxon>Neoptera</taxon>
        <taxon>Paraneoptera</taxon>
        <taxon>Hemiptera</taxon>
        <taxon>Heteroptera</taxon>
        <taxon>Panheteroptera</taxon>
        <taxon>Cimicomorpha</taxon>
        <taxon>Miridae</taxon>
        <taxon>Mirini</taxon>
        <taxon>Apolygus</taxon>
    </lineage>
</organism>
<accession>A0A8S9XU55</accession>
<dbReference type="AlphaFoldDB" id="A0A8S9XU55"/>
<protein>
    <submittedName>
        <fullName evidence="1">Uncharacterized protein</fullName>
    </submittedName>
</protein>
<dbReference type="Proteomes" id="UP000466442">
    <property type="component" value="Unassembled WGS sequence"/>
</dbReference>
<keyword evidence="2" id="KW-1185">Reference proteome</keyword>